<dbReference type="STRING" id="630390.A0A0C4ESG4"/>
<dbReference type="AlphaFoldDB" id="A0A0C4ESG4"/>
<feature type="compositionally biased region" description="Low complexity" evidence="1">
    <location>
        <begin position="285"/>
        <end position="299"/>
    </location>
</feature>
<feature type="compositionally biased region" description="Low complexity" evidence="1">
    <location>
        <begin position="571"/>
        <end position="593"/>
    </location>
</feature>
<feature type="region of interest" description="Disordered" evidence="1">
    <location>
        <begin position="277"/>
        <end position="358"/>
    </location>
</feature>
<feature type="compositionally biased region" description="Pro residues" evidence="1">
    <location>
        <begin position="33"/>
        <end position="48"/>
    </location>
</feature>
<dbReference type="Proteomes" id="UP000005240">
    <property type="component" value="Unassembled WGS sequence"/>
</dbReference>
<feature type="compositionally biased region" description="Polar residues" evidence="1">
    <location>
        <begin position="401"/>
        <end position="453"/>
    </location>
</feature>
<proteinExistence type="predicted"/>
<organism evidence="2">
    <name type="scientific">Puccinia triticina (isolate 1-1 / race 1 (BBBD))</name>
    <name type="common">Brown leaf rust fungus</name>
    <dbReference type="NCBI Taxonomy" id="630390"/>
    <lineage>
        <taxon>Eukaryota</taxon>
        <taxon>Fungi</taxon>
        <taxon>Dikarya</taxon>
        <taxon>Basidiomycota</taxon>
        <taxon>Pucciniomycotina</taxon>
        <taxon>Pucciniomycetes</taxon>
        <taxon>Pucciniales</taxon>
        <taxon>Pucciniaceae</taxon>
        <taxon>Puccinia</taxon>
    </lineage>
</organism>
<feature type="compositionally biased region" description="Low complexity" evidence="1">
    <location>
        <begin position="223"/>
        <end position="235"/>
    </location>
</feature>
<feature type="region of interest" description="Disordered" evidence="1">
    <location>
        <begin position="33"/>
        <end position="70"/>
    </location>
</feature>
<gene>
    <name evidence="2" type="ORF">PTTG_03739</name>
</gene>
<feature type="region of interest" description="Disordered" evidence="1">
    <location>
        <begin position="399"/>
        <end position="492"/>
    </location>
</feature>
<evidence type="ECO:0000313" key="3">
    <source>
        <dbReference type="EnsemblFungi" id="PTTG_03739-t43_1-p1"/>
    </source>
</evidence>
<feature type="compositionally biased region" description="Polar residues" evidence="1">
    <location>
        <begin position="550"/>
        <end position="570"/>
    </location>
</feature>
<dbReference type="OrthoDB" id="10445961at2759"/>
<dbReference type="OMA" id="NPPNMSQ"/>
<sequence length="593" mass="60346">MAALSGMQSTQVSGTPIPQYIYGAPRPYGAVYRPPPPPAYYAPPPPRSPTGFYGRREVATSPPGTMMNPTVDHTTTMTSTDPVMFHPASAPMTDSHTSKSMNTMAATMMSESTNGTAKIARRQISSAASGGTMQMANNPDGGMMPHPMGPPGALGSHMMSATAGFPATMNHTMASTTTLPPGSTVKMAPTIASTTQQLTEGVAKPNIRRELSSSPWSNMMNQTSSGSSSHPMTSTYTPSTSGAAPAISANMMPSSSNSNLAAAASHLMATQGTQANLGQMYGTTPPGSMQMPSGGPSQMASIGSNQMPSAGLMQMPSTGSMQTPSTGSMQMPSTGSMQMPSTGSMQMVSMNPSSTGPARTVARRELYSTASGSTPSANAMPSTASTTASVMMPSQGYPAAMSQNYGPPSQINPPNISQNSVNPPNMSQNFGNPPNTSQNSGNPPNMSQNSGYPSQGYPATMSQPSGPPYTTYPSAQTGSGTGSTSMTGSSPFGSMKATSGAYPMMSSGSSPYSSPLNSSAPMGQMTSQSPYGSATMNPNSAGTPVVSIQYLGSNPSTSAQGNPLTSSALNSQLPPSSYGSGQPSSSRSPAAAQ</sequence>
<accession>A0A0C4ESG4</accession>
<reference evidence="2" key="2">
    <citation type="submission" date="2016-05" db="EMBL/GenBank/DDBJ databases">
        <title>Comparative analysis highlights variable genome content of wheat rusts and divergence of the mating loci.</title>
        <authorList>
            <person name="Cuomo C.A."/>
            <person name="Bakkeren G."/>
            <person name="Szabo L."/>
            <person name="Khalil H."/>
            <person name="Joly D."/>
            <person name="Goldberg J."/>
            <person name="Young S."/>
            <person name="Zeng Q."/>
            <person name="Fellers J."/>
        </authorList>
    </citation>
    <scope>NUCLEOTIDE SEQUENCE [LARGE SCALE GENOMIC DNA]</scope>
    <source>
        <strain evidence="2">1-1 BBBD Race 1</strain>
    </source>
</reference>
<keyword evidence="4" id="KW-1185">Reference proteome</keyword>
<name>A0A0C4ESG4_PUCT1</name>
<dbReference type="EnsemblFungi" id="PTTG_03739-t43_1">
    <property type="protein sequence ID" value="PTTG_03739-t43_1-p1"/>
    <property type="gene ID" value="PTTG_03739"/>
</dbReference>
<dbReference type="VEuPathDB" id="FungiDB:PTTG_03739"/>
<dbReference type="EMBL" id="ADAS02000075">
    <property type="protein sequence ID" value="OAV91784.1"/>
    <property type="molecule type" value="Genomic_DNA"/>
</dbReference>
<reference evidence="3" key="4">
    <citation type="submission" date="2025-05" db="UniProtKB">
        <authorList>
            <consortium name="EnsemblFungi"/>
        </authorList>
    </citation>
    <scope>IDENTIFICATION</scope>
    <source>
        <strain evidence="3">isolate 1-1 / race 1 (BBBD)</strain>
    </source>
</reference>
<protein>
    <submittedName>
        <fullName evidence="2 3">Uncharacterized protein</fullName>
    </submittedName>
</protein>
<evidence type="ECO:0000256" key="1">
    <source>
        <dbReference type="SAM" id="MobiDB-lite"/>
    </source>
</evidence>
<feature type="compositionally biased region" description="Polar residues" evidence="1">
    <location>
        <begin position="524"/>
        <end position="542"/>
    </location>
</feature>
<feature type="compositionally biased region" description="Polar residues" evidence="1">
    <location>
        <begin position="212"/>
        <end position="222"/>
    </location>
</feature>
<feature type="compositionally biased region" description="Low complexity" evidence="1">
    <location>
        <begin position="504"/>
        <end position="521"/>
    </location>
</feature>
<reference evidence="2" key="1">
    <citation type="submission" date="2009-11" db="EMBL/GenBank/DDBJ databases">
        <authorList>
            <consortium name="The Broad Institute Genome Sequencing Platform"/>
            <person name="Ward D."/>
            <person name="Feldgarden M."/>
            <person name="Earl A."/>
            <person name="Young S.K."/>
            <person name="Zeng Q."/>
            <person name="Koehrsen M."/>
            <person name="Alvarado L."/>
            <person name="Berlin A."/>
            <person name="Bochicchio J."/>
            <person name="Borenstein D."/>
            <person name="Chapman S.B."/>
            <person name="Chen Z."/>
            <person name="Engels R."/>
            <person name="Freedman E."/>
            <person name="Gellesch M."/>
            <person name="Goldberg J."/>
            <person name="Griggs A."/>
            <person name="Gujja S."/>
            <person name="Heilman E."/>
            <person name="Heiman D."/>
            <person name="Hepburn T."/>
            <person name="Howarth C."/>
            <person name="Jen D."/>
            <person name="Larson L."/>
            <person name="Lewis B."/>
            <person name="Mehta T."/>
            <person name="Park D."/>
            <person name="Pearson M."/>
            <person name="Roberts A."/>
            <person name="Saif S."/>
            <person name="Shea T."/>
            <person name="Shenoy N."/>
            <person name="Sisk P."/>
            <person name="Stolte C."/>
            <person name="Sykes S."/>
            <person name="Thomson T."/>
            <person name="Walk T."/>
            <person name="White J."/>
            <person name="Yandava C."/>
            <person name="Izard J."/>
            <person name="Baranova O.V."/>
            <person name="Blanton J.M."/>
            <person name="Tanner A.C."/>
            <person name="Dewhirst F.E."/>
            <person name="Haas B."/>
            <person name="Nusbaum C."/>
            <person name="Birren B."/>
        </authorList>
    </citation>
    <scope>NUCLEOTIDE SEQUENCE [LARGE SCALE GENOMIC DNA]</scope>
    <source>
        <strain evidence="2">1-1 BBBD Race 1</strain>
    </source>
</reference>
<reference evidence="3 4" key="3">
    <citation type="journal article" date="2017" name="G3 (Bethesda)">
        <title>Comparative analysis highlights variable genome content of wheat rusts and divergence of the mating loci.</title>
        <authorList>
            <person name="Cuomo C.A."/>
            <person name="Bakkeren G."/>
            <person name="Khalil H.B."/>
            <person name="Panwar V."/>
            <person name="Joly D."/>
            <person name="Linning R."/>
            <person name="Sakthikumar S."/>
            <person name="Song X."/>
            <person name="Adiconis X."/>
            <person name="Fan L."/>
            <person name="Goldberg J.M."/>
            <person name="Levin J.Z."/>
            <person name="Young S."/>
            <person name="Zeng Q."/>
            <person name="Anikster Y."/>
            <person name="Bruce M."/>
            <person name="Wang M."/>
            <person name="Yin C."/>
            <person name="McCallum B."/>
            <person name="Szabo L.J."/>
            <person name="Hulbert S."/>
            <person name="Chen X."/>
            <person name="Fellers J.P."/>
        </authorList>
    </citation>
    <scope>NUCLEOTIDE SEQUENCE</scope>
    <source>
        <strain evidence="4">Isolate 1-1 / race 1 (BBBD)</strain>
        <strain evidence="3">isolate 1-1 / race 1 (BBBD)</strain>
    </source>
</reference>
<feature type="region of interest" description="Disordered" evidence="1">
    <location>
        <begin position="504"/>
        <end position="593"/>
    </location>
</feature>
<evidence type="ECO:0000313" key="2">
    <source>
        <dbReference type="EMBL" id="OAV91784.1"/>
    </source>
</evidence>
<feature type="region of interest" description="Disordered" evidence="1">
    <location>
        <begin position="212"/>
        <end position="241"/>
    </location>
</feature>
<feature type="compositionally biased region" description="Polar residues" evidence="1">
    <location>
        <begin position="315"/>
        <end position="357"/>
    </location>
</feature>
<evidence type="ECO:0000313" key="4">
    <source>
        <dbReference type="Proteomes" id="UP000005240"/>
    </source>
</evidence>